<protein>
    <submittedName>
        <fullName evidence="1">Uncharacterized protein</fullName>
    </submittedName>
</protein>
<accession>A0A2P2IY94</accession>
<sequence length="63" mass="7070">MVKPHHAYPLSKFGKLQQGGAATHGYPATVIRQEITNLHFYSPPCRHELVRLPSHISISPCNH</sequence>
<evidence type="ECO:0000313" key="1">
    <source>
        <dbReference type="EMBL" id="MBW86187.1"/>
    </source>
</evidence>
<dbReference type="AlphaFoldDB" id="A0A2P2IY94"/>
<reference evidence="1" key="1">
    <citation type="submission" date="2018-02" db="EMBL/GenBank/DDBJ databases">
        <title>Rhizophora mucronata_Transcriptome.</title>
        <authorList>
            <person name="Meera S.P."/>
            <person name="Sreeshan A."/>
            <person name="Augustine A."/>
        </authorList>
    </citation>
    <scope>NUCLEOTIDE SEQUENCE</scope>
    <source>
        <tissue evidence="1">Leaf</tissue>
    </source>
</reference>
<proteinExistence type="predicted"/>
<organism evidence="1">
    <name type="scientific">Rhizophora mucronata</name>
    <name type="common">Asiatic mangrove</name>
    <dbReference type="NCBI Taxonomy" id="61149"/>
    <lineage>
        <taxon>Eukaryota</taxon>
        <taxon>Viridiplantae</taxon>
        <taxon>Streptophyta</taxon>
        <taxon>Embryophyta</taxon>
        <taxon>Tracheophyta</taxon>
        <taxon>Spermatophyta</taxon>
        <taxon>Magnoliopsida</taxon>
        <taxon>eudicotyledons</taxon>
        <taxon>Gunneridae</taxon>
        <taxon>Pentapetalae</taxon>
        <taxon>rosids</taxon>
        <taxon>fabids</taxon>
        <taxon>Malpighiales</taxon>
        <taxon>Rhizophoraceae</taxon>
        <taxon>Rhizophora</taxon>
    </lineage>
</organism>
<dbReference type="EMBL" id="GGEC01005704">
    <property type="protein sequence ID" value="MBW86187.1"/>
    <property type="molecule type" value="Transcribed_RNA"/>
</dbReference>
<name>A0A2P2IY94_RHIMU</name>